<name>A0A9N7Z8U4_PLEPL</name>
<keyword evidence="3" id="KW-1185">Reference proteome</keyword>
<accession>A0A9N7Z8U4</accession>
<reference evidence="2" key="1">
    <citation type="submission" date="2020-03" db="EMBL/GenBank/DDBJ databases">
        <authorList>
            <person name="Weist P."/>
        </authorList>
    </citation>
    <scope>NUCLEOTIDE SEQUENCE</scope>
</reference>
<dbReference type="AlphaFoldDB" id="A0A9N7Z8U4"/>
<protein>
    <submittedName>
        <fullName evidence="2">Uncharacterized protein</fullName>
    </submittedName>
</protein>
<organism evidence="2 3">
    <name type="scientific">Pleuronectes platessa</name>
    <name type="common">European plaice</name>
    <dbReference type="NCBI Taxonomy" id="8262"/>
    <lineage>
        <taxon>Eukaryota</taxon>
        <taxon>Metazoa</taxon>
        <taxon>Chordata</taxon>
        <taxon>Craniata</taxon>
        <taxon>Vertebrata</taxon>
        <taxon>Euteleostomi</taxon>
        <taxon>Actinopterygii</taxon>
        <taxon>Neopterygii</taxon>
        <taxon>Teleostei</taxon>
        <taxon>Neoteleostei</taxon>
        <taxon>Acanthomorphata</taxon>
        <taxon>Carangaria</taxon>
        <taxon>Pleuronectiformes</taxon>
        <taxon>Pleuronectoidei</taxon>
        <taxon>Pleuronectidae</taxon>
        <taxon>Pleuronectes</taxon>
    </lineage>
</organism>
<feature type="region of interest" description="Disordered" evidence="1">
    <location>
        <begin position="16"/>
        <end position="40"/>
    </location>
</feature>
<evidence type="ECO:0000313" key="3">
    <source>
        <dbReference type="Proteomes" id="UP001153269"/>
    </source>
</evidence>
<evidence type="ECO:0000313" key="2">
    <source>
        <dbReference type="EMBL" id="CAB1455445.1"/>
    </source>
</evidence>
<proteinExistence type="predicted"/>
<sequence length="211" mass="22985">MRQCYRQPVVLQQKTERSLLGRDKNGEAAPRTRSTSTSPDPNRTRLLLLLLGLLLLSVNSHDGPEAFHFANNTFLGEILAGNLLLCLLSCRQETQRIALYELPSCRAACATMSTESVGLSPREKHTGNSSGCVTGTQSRDDDAQCERAAQSLNVIEVACVLLQTGSGDAFPHFPTRPPLCQLGHVSRPVTCFPPAPGHQHQPAEGTIMIWQ</sequence>
<gene>
    <name evidence="2" type="ORF">PLEPLA_LOCUS43221</name>
</gene>
<evidence type="ECO:0000256" key="1">
    <source>
        <dbReference type="SAM" id="MobiDB-lite"/>
    </source>
</evidence>
<dbReference type="EMBL" id="CADEAL010004256">
    <property type="protein sequence ID" value="CAB1455445.1"/>
    <property type="molecule type" value="Genomic_DNA"/>
</dbReference>
<dbReference type="Proteomes" id="UP001153269">
    <property type="component" value="Unassembled WGS sequence"/>
</dbReference>
<feature type="compositionally biased region" description="Basic and acidic residues" evidence="1">
    <location>
        <begin position="16"/>
        <end position="26"/>
    </location>
</feature>
<comment type="caution">
    <text evidence="2">The sequence shown here is derived from an EMBL/GenBank/DDBJ whole genome shotgun (WGS) entry which is preliminary data.</text>
</comment>